<protein>
    <submittedName>
        <fullName evidence="5">Gfo/Idh/MocA family oxidoreductase</fullName>
    </submittedName>
</protein>
<evidence type="ECO:0000256" key="1">
    <source>
        <dbReference type="ARBA" id="ARBA00010928"/>
    </source>
</evidence>
<proteinExistence type="inferred from homology"/>
<dbReference type="EMBL" id="DXHU01000010">
    <property type="protein sequence ID" value="HIV98633.1"/>
    <property type="molecule type" value="Genomic_DNA"/>
</dbReference>
<evidence type="ECO:0000313" key="6">
    <source>
        <dbReference type="Proteomes" id="UP000823936"/>
    </source>
</evidence>
<dbReference type="PANTHER" id="PTHR22604">
    <property type="entry name" value="OXIDOREDUCTASES"/>
    <property type="match status" value="1"/>
</dbReference>
<dbReference type="GO" id="GO:0016491">
    <property type="term" value="F:oxidoreductase activity"/>
    <property type="evidence" value="ECO:0007669"/>
    <property type="project" value="UniProtKB-KW"/>
</dbReference>
<comment type="similarity">
    <text evidence="1">Belongs to the Gfo/Idh/MocA family.</text>
</comment>
<evidence type="ECO:0000259" key="4">
    <source>
        <dbReference type="Pfam" id="PF22725"/>
    </source>
</evidence>
<dbReference type="Gene3D" id="3.40.50.720">
    <property type="entry name" value="NAD(P)-binding Rossmann-like Domain"/>
    <property type="match status" value="1"/>
</dbReference>
<dbReference type="InterPro" id="IPR000683">
    <property type="entry name" value="Gfo/Idh/MocA-like_OxRdtase_N"/>
</dbReference>
<reference evidence="5" key="2">
    <citation type="submission" date="2021-04" db="EMBL/GenBank/DDBJ databases">
        <authorList>
            <person name="Gilroy R."/>
        </authorList>
    </citation>
    <scope>NUCLEOTIDE SEQUENCE</scope>
    <source>
        <strain evidence="5">Gambia11-129</strain>
    </source>
</reference>
<dbReference type="PANTHER" id="PTHR22604:SF105">
    <property type="entry name" value="TRANS-1,2-DIHYDROBENZENE-1,2-DIOL DEHYDROGENASE"/>
    <property type="match status" value="1"/>
</dbReference>
<dbReference type="GO" id="GO:0000166">
    <property type="term" value="F:nucleotide binding"/>
    <property type="evidence" value="ECO:0007669"/>
    <property type="project" value="InterPro"/>
</dbReference>
<dbReference type="InterPro" id="IPR036291">
    <property type="entry name" value="NAD(P)-bd_dom_sf"/>
</dbReference>
<dbReference type="Proteomes" id="UP000823936">
    <property type="component" value="Unassembled WGS sequence"/>
</dbReference>
<name>A0A9D1PTV0_9SPIO</name>
<dbReference type="SUPFAM" id="SSF55347">
    <property type="entry name" value="Glyceraldehyde-3-phosphate dehydrogenase-like, C-terminal domain"/>
    <property type="match status" value="1"/>
</dbReference>
<feature type="domain" description="Gfo/Idh/MocA-like oxidoreductase N-terminal" evidence="3">
    <location>
        <begin position="5"/>
        <end position="119"/>
    </location>
</feature>
<evidence type="ECO:0000256" key="2">
    <source>
        <dbReference type="ARBA" id="ARBA00023002"/>
    </source>
</evidence>
<evidence type="ECO:0000313" key="5">
    <source>
        <dbReference type="EMBL" id="HIV98633.1"/>
    </source>
</evidence>
<dbReference type="InterPro" id="IPR055170">
    <property type="entry name" value="GFO_IDH_MocA-like_dom"/>
</dbReference>
<dbReference type="AlphaFoldDB" id="A0A9D1PTV0"/>
<sequence>MEKTFKIGILGCGNIANTMARTISDLGAPYSLHAVASRSREKAEAFKEKYNAKLAYSSYKELCQDDEIDLVYIATITSEHKNHMMMALESGRNVLSEKAFTVNRREAEEVFALAEKKGLYAAEAIWTRYMPFRKTLLDYMKKIGKASSISASLGYKVEQKERIMRPELGGGAMLDLGVYPINFALMALEDEKITEVSGLSYNNDLGADITDTLLFKTESGVCVSITADSRTNSDRKAQIYGEYGYIETDNVNNPSRLDLYLFDNRSAVLDASKTFSHLSSGFEYEVAEARDMIEKGKTESISMPKSTTLSVLSLMDRAREIYGVKLGYEIT</sequence>
<dbReference type="SUPFAM" id="SSF51735">
    <property type="entry name" value="NAD(P)-binding Rossmann-fold domains"/>
    <property type="match status" value="1"/>
</dbReference>
<dbReference type="Gene3D" id="3.30.360.10">
    <property type="entry name" value="Dihydrodipicolinate Reductase, domain 2"/>
    <property type="match status" value="1"/>
</dbReference>
<comment type="caution">
    <text evidence="5">The sequence shown here is derived from an EMBL/GenBank/DDBJ whole genome shotgun (WGS) entry which is preliminary data.</text>
</comment>
<accession>A0A9D1PTV0</accession>
<dbReference type="Pfam" id="PF22725">
    <property type="entry name" value="GFO_IDH_MocA_C3"/>
    <property type="match status" value="1"/>
</dbReference>
<keyword evidence="2" id="KW-0560">Oxidoreductase</keyword>
<gene>
    <name evidence="5" type="ORF">IAB12_02500</name>
</gene>
<reference evidence="5" key="1">
    <citation type="journal article" date="2021" name="PeerJ">
        <title>Extensive microbial diversity within the chicken gut microbiome revealed by metagenomics and culture.</title>
        <authorList>
            <person name="Gilroy R."/>
            <person name="Ravi A."/>
            <person name="Getino M."/>
            <person name="Pursley I."/>
            <person name="Horton D.L."/>
            <person name="Alikhan N.F."/>
            <person name="Baker D."/>
            <person name="Gharbi K."/>
            <person name="Hall N."/>
            <person name="Watson M."/>
            <person name="Adriaenssens E.M."/>
            <person name="Foster-Nyarko E."/>
            <person name="Jarju S."/>
            <person name="Secka A."/>
            <person name="Antonio M."/>
            <person name="Oren A."/>
            <person name="Chaudhuri R.R."/>
            <person name="La Ragione R."/>
            <person name="Hildebrand F."/>
            <person name="Pallen M.J."/>
        </authorList>
    </citation>
    <scope>NUCLEOTIDE SEQUENCE</scope>
    <source>
        <strain evidence="5">Gambia11-129</strain>
    </source>
</reference>
<dbReference type="Pfam" id="PF01408">
    <property type="entry name" value="GFO_IDH_MocA"/>
    <property type="match status" value="1"/>
</dbReference>
<evidence type="ECO:0000259" key="3">
    <source>
        <dbReference type="Pfam" id="PF01408"/>
    </source>
</evidence>
<dbReference type="InterPro" id="IPR050984">
    <property type="entry name" value="Gfo/Idh/MocA_domain"/>
</dbReference>
<organism evidence="5 6">
    <name type="scientific">Candidatus Ornithospirochaeta avicola</name>
    <dbReference type="NCBI Taxonomy" id="2840896"/>
    <lineage>
        <taxon>Bacteria</taxon>
        <taxon>Pseudomonadati</taxon>
        <taxon>Spirochaetota</taxon>
        <taxon>Spirochaetia</taxon>
        <taxon>Spirochaetales</taxon>
        <taxon>Spirochaetaceae</taxon>
        <taxon>Spirochaetaceae incertae sedis</taxon>
        <taxon>Candidatus Ornithospirochaeta</taxon>
    </lineage>
</organism>
<feature type="domain" description="GFO/IDH/MocA-like oxidoreductase" evidence="4">
    <location>
        <begin position="142"/>
        <end position="247"/>
    </location>
</feature>